<reference evidence="1" key="1">
    <citation type="submission" date="2014-11" db="EMBL/GenBank/DDBJ databases">
        <authorList>
            <person name="Amaro Gonzalez C."/>
        </authorList>
    </citation>
    <scope>NUCLEOTIDE SEQUENCE</scope>
</reference>
<organism evidence="1">
    <name type="scientific">Anguilla anguilla</name>
    <name type="common">European freshwater eel</name>
    <name type="synonym">Muraena anguilla</name>
    <dbReference type="NCBI Taxonomy" id="7936"/>
    <lineage>
        <taxon>Eukaryota</taxon>
        <taxon>Metazoa</taxon>
        <taxon>Chordata</taxon>
        <taxon>Craniata</taxon>
        <taxon>Vertebrata</taxon>
        <taxon>Euteleostomi</taxon>
        <taxon>Actinopterygii</taxon>
        <taxon>Neopterygii</taxon>
        <taxon>Teleostei</taxon>
        <taxon>Anguilliformes</taxon>
        <taxon>Anguillidae</taxon>
        <taxon>Anguilla</taxon>
    </lineage>
</organism>
<evidence type="ECO:0000313" key="1">
    <source>
        <dbReference type="EMBL" id="JAH12416.1"/>
    </source>
</evidence>
<sequence>MPALIRKPISTGGLDQASVLQLIIWGCSHPAKCSSATKLR</sequence>
<dbReference type="EMBL" id="GBXM01096161">
    <property type="protein sequence ID" value="JAH12416.1"/>
    <property type="molecule type" value="Transcribed_RNA"/>
</dbReference>
<protein>
    <submittedName>
        <fullName evidence="1">Uncharacterized protein</fullName>
    </submittedName>
</protein>
<reference evidence="1" key="2">
    <citation type="journal article" date="2015" name="Fish Shellfish Immunol.">
        <title>Early steps in the European eel (Anguilla anguilla)-Vibrio vulnificus interaction in the gills: Role of the RtxA13 toxin.</title>
        <authorList>
            <person name="Callol A."/>
            <person name="Pajuelo D."/>
            <person name="Ebbesson L."/>
            <person name="Teles M."/>
            <person name="MacKenzie S."/>
            <person name="Amaro C."/>
        </authorList>
    </citation>
    <scope>NUCLEOTIDE SEQUENCE</scope>
</reference>
<name>A0A0E9Q6B0_ANGAN</name>
<proteinExistence type="predicted"/>
<dbReference type="AlphaFoldDB" id="A0A0E9Q6B0"/>
<accession>A0A0E9Q6B0</accession>